<dbReference type="AlphaFoldDB" id="A0A0A9ENZ0"/>
<reference evidence="1" key="1">
    <citation type="submission" date="2014-09" db="EMBL/GenBank/DDBJ databases">
        <authorList>
            <person name="Magalhaes I.L.F."/>
            <person name="Oliveira U."/>
            <person name="Santos F.R."/>
            <person name="Vidigal T.H.D.A."/>
            <person name="Brescovit A.D."/>
            <person name="Santos A.J."/>
        </authorList>
    </citation>
    <scope>NUCLEOTIDE SEQUENCE</scope>
    <source>
        <tissue evidence="1">Shoot tissue taken approximately 20 cm above the soil surface</tissue>
    </source>
</reference>
<protein>
    <submittedName>
        <fullName evidence="1">Pco103361</fullName>
    </submittedName>
</protein>
<accession>A0A0A9ENZ0</accession>
<proteinExistence type="predicted"/>
<evidence type="ECO:0000313" key="1">
    <source>
        <dbReference type="EMBL" id="JAD97752.1"/>
    </source>
</evidence>
<organism evidence="1">
    <name type="scientific">Arundo donax</name>
    <name type="common">Giant reed</name>
    <name type="synonym">Donax arundinaceus</name>
    <dbReference type="NCBI Taxonomy" id="35708"/>
    <lineage>
        <taxon>Eukaryota</taxon>
        <taxon>Viridiplantae</taxon>
        <taxon>Streptophyta</taxon>
        <taxon>Embryophyta</taxon>
        <taxon>Tracheophyta</taxon>
        <taxon>Spermatophyta</taxon>
        <taxon>Magnoliopsida</taxon>
        <taxon>Liliopsida</taxon>
        <taxon>Poales</taxon>
        <taxon>Poaceae</taxon>
        <taxon>PACMAD clade</taxon>
        <taxon>Arundinoideae</taxon>
        <taxon>Arundineae</taxon>
        <taxon>Arundo</taxon>
    </lineage>
</organism>
<sequence length="57" mass="6359">MMFTGSSILKDTWKVSFQGNILIVQSNSLVSQSSQSITWLTSLKYLMLRTCGMLIGN</sequence>
<reference evidence="1" key="2">
    <citation type="journal article" date="2015" name="Data Brief">
        <title>Shoot transcriptome of the giant reed, Arundo donax.</title>
        <authorList>
            <person name="Barrero R.A."/>
            <person name="Guerrero F.D."/>
            <person name="Moolhuijzen P."/>
            <person name="Goolsby J.A."/>
            <person name="Tidwell J."/>
            <person name="Bellgard S.E."/>
            <person name="Bellgard M.I."/>
        </authorList>
    </citation>
    <scope>NUCLEOTIDE SEQUENCE</scope>
    <source>
        <tissue evidence="1">Shoot tissue taken approximately 20 cm above the soil surface</tissue>
    </source>
</reference>
<dbReference type="EMBL" id="GBRH01200143">
    <property type="protein sequence ID" value="JAD97752.1"/>
    <property type="molecule type" value="Transcribed_RNA"/>
</dbReference>
<name>A0A0A9ENZ0_ARUDO</name>